<dbReference type="EMBL" id="BPLR01011396">
    <property type="protein sequence ID" value="GIY46303.1"/>
    <property type="molecule type" value="Genomic_DNA"/>
</dbReference>
<accession>A0AAV4TI54</accession>
<gene>
    <name evidence="2" type="primary">AVEN_200238_1</name>
    <name evidence="2" type="ORF">CEXT_431321</name>
</gene>
<keyword evidence="1" id="KW-0732">Signal</keyword>
<feature type="chain" id="PRO_5043405558" evidence="1">
    <location>
        <begin position="20"/>
        <end position="258"/>
    </location>
</feature>
<keyword evidence="3" id="KW-1185">Reference proteome</keyword>
<dbReference type="AlphaFoldDB" id="A0AAV4TI54"/>
<proteinExistence type="predicted"/>
<evidence type="ECO:0000256" key="1">
    <source>
        <dbReference type="SAM" id="SignalP"/>
    </source>
</evidence>
<evidence type="ECO:0000313" key="2">
    <source>
        <dbReference type="EMBL" id="GIY46303.1"/>
    </source>
</evidence>
<dbReference type="Proteomes" id="UP001054945">
    <property type="component" value="Unassembled WGS sequence"/>
</dbReference>
<comment type="caution">
    <text evidence="2">The sequence shown here is derived from an EMBL/GenBank/DDBJ whole genome shotgun (WGS) entry which is preliminary data.</text>
</comment>
<protein>
    <submittedName>
        <fullName evidence="2">Uncharacterized protein</fullName>
    </submittedName>
</protein>
<feature type="signal peptide" evidence="1">
    <location>
        <begin position="1"/>
        <end position="19"/>
    </location>
</feature>
<organism evidence="2 3">
    <name type="scientific">Caerostris extrusa</name>
    <name type="common">Bark spider</name>
    <name type="synonym">Caerostris bankana</name>
    <dbReference type="NCBI Taxonomy" id="172846"/>
    <lineage>
        <taxon>Eukaryota</taxon>
        <taxon>Metazoa</taxon>
        <taxon>Ecdysozoa</taxon>
        <taxon>Arthropoda</taxon>
        <taxon>Chelicerata</taxon>
        <taxon>Arachnida</taxon>
        <taxon>Araneae</taxon>
        <taxon>Araneomorphae</taxon>
        <taxon>Entelegynae</taxon>
        <taxon>Araneoidea</taxon>
        <taxon>Araneidae</taxon>
        <taxon>Caerostris</taxon>
    </lineage>
</organism>
<name>A0AAV4TI54_CAEEX</name>
<sequence>MKVMLTVLYLSIGINSVAALSMRSCLQEPRAYTIDEMERMVYAAAREKGGAAHRHTQQDTQESQVQAAGGKVEAKIHCKILPFKNLSVQGYRPQLPGLDRLPPLPGQSSQALPPPPLIRPGLRPPIHSLPPLPSGNIMTGVFTSGFAPQAPPQSQPYPQTFYIPIQNLQPPPGVTIRVETGLRDGVLPDVMVTLSPMMTIVEALKQAESKYRSYLGLTGASDEAVISFSRSSRRVLRRAQLQQRRLRRQGILEDHRQR</sequence>
<evidence type="ECO:0000313" key="3">
    <source>
        <dbReference type="Proteomes" id="UP001054945"/>
    </source>
</evidence>
<reference evidence="2 3" key="1">
    <citation type="submission" date="2021-06" db="EMBL/GenBank/DDBJ databases">
        <title>Caerostris extrusa draft genome.</title>
        <authorList>
            <person name="Kono N."/>
            <person name="Arakawa K."/>
        </authorList>
    </citation>
    <scope>NUCLEOTIDE SEQUENCE [LARGE SCALE GENOMIC DNA]</scope>
</reference>